<reference evidence="8 9" key="1">
    <citation type="journal article" date="2018" name="Mol. Biol. Evol.">
        <title>Analysis of the draft genome of the red seaweed Gracilariopsis chorda provides insights into genome size evolution in Rhodophyta.</title>
        <authorList>
            <person name="Lee J."/>
            <person name="Yang E.C."/>
            <person name="Graf L."/>
            <person name="Yang J.H."/>
            <person name="Qiu H."/>
            <person name="Zel Zion U."/>
            <person name="Chan C.X."/>
            <person name="Stephens T.G."/>
            <person name="Weber A.P.M."/>
            <person name="Boo G.H."/>
            <person name="Boo S.M."/>
            <person name="Kim K.M."/>
            <person name="Shin Y."/>
            <person name="Jung M."/>
            <person name="Lee S.J."/>
            <person name="Yim H.S."/>
            <person name="Lee J.H."/>
            <person name="Bhattacharya D."/>
            <person name="Yoon H.S."/>
        </authorList>
    </citation>
    <scope>NUCLEOTIDE SEQUENCE [LARGE SCALE GENOMIC DNA]</scope>
    <source>
        <strain evidence="8 9">SKKU-2015</strain>
        <tissue evidence="8">Whole body</tissue>
    </source>
</reference>
<keyword evidence="2" id="KW-0808">Transferase</keyword>
<dbReference type="CDD" id="cd00821">
    <property type="entry name" value="PH"/>
    <property type="match status" value="1"/>
</dbReference>
<dbReference type="EMBL" id="NBIV01000280">
    <property type="protein sequence ID" value="PXF40587.1"/>
    <property type="molecule type" value="Genomic_DNA"/>
</dbReference>
<feature type="region of interest" description="Disordered" evidence="6">
    <location>
        <begin position="191"/>
        <end position="213"/>
    </location>
</feature>
<dbReference type="Pfam" id="PF00069">
    <property type="entry name" value="Pkinase"/>
    <property type="match status" value="1"/>
</dbReference>
<dbReference type="InterPro" id="IPR008266">
    <property type="entry name" value="Tyr_kinase_AS"/>
</dbReference>
<evidence type="ECO:0000259" key="7">
    <source>
        <dbReference type="PROSITE" id="PS50011"/>
    </source>
</evidence>
<evidence type="ECO:0000256" key="5">
    <source>
        <dbReference type="ARBA" id="ARBA00022840"/>
    </source>
</evidence>
<comment type="caution">
    <text evidence="8">The sequence shown here is derived from an EMBL/GenBank/DDBJ whole genome shotgun (WGS) entry which is preliminary data.</text>
</comment>
<dbReference type="SUPFAM" id="SSF56112">
    <property type="entry name" value="Protein kinase-like (PK-like)"/>
    <property type="match status" value="1"/>
</dbReference>
<accession>A0A2V3IET9</accession>
<sequence>MSHSRNVAAAIKAAAASPVAGASPHILDAWLLVRRRAFLTIPKRRYVVLTEDHVLMIDSTPVLHLVDCQLSSNSSSRVIDLTPAPNCGIPYRIFADSPFQYSKWRAALQASATASIRRYYRIDSSALIGVGVHGIIRRAYPEVPFRDDSIASSTSMSEYSVHTNNTRSLSIPRFLQKSASANSYRRSTPVILPQTHSPSQHFTSSPDPALQVPATNSDKRLLRNTSHKSMVQHHNRPPTPPSQPLSVAVKTVSRTGDGTVSVASDILFAKARLQHFAIINVLDIFETVNEVHIVMEECMGGSLTQYVSTNGPLSHSLARSLFSPLLKAVGFLHASGVVHWDICPNNVLFLHHDLPLELKLIDFSTCRPINPANGRVPPEHTIFFEKGKVSSLSCASPELLTSKAHRYAAKADMWQLGCVLYFLLVGKLPFSHRYPQDASAANTILTFCKLRSAERHEFLFSPSYIGNIQLKTSSKELIMKLLCPNPRMRPNALQCIREYSFLSHSRS</sequence>
<evidence type="ECO:0000256" key="3">
    <source>
        <dbReference type="ARBA" id="ARBA00022741"/>
    </source>
</evidence>
<dbReference type="GO" id="GO:0004674">
    <property type="term" value="F:protein serine/threonine kinase activity"/>
    <property type="evidence" value="ECO:0007669"/>
    <property type="project" value="UniProtKB-KW"/>
</dbReference>
<dbReference type="SUPFAM" id="SSF50729">
    <property type="entry name" value="PH domain-like"/>
    <property type="match status" value="1"/>
</dbReference>
<dbReference type="PROSITE" id="PS00109">
    <property type="entry name" value="PROTEIN_KINASE_TYR"/>
    <property type="match status" value="1"/>
</dbReference>
<feature type="domain" description="Protein kinase" evidence="7">
    <location>
        <begin position="122"/>
        <end position="502"/>
    </location>
</feature>
<evidence type="ECO:0000313" key="9">
    <source>
        <dbReference type="Proteomes" id="UP000247409"/>
    </source>
</evidence>
<dbReference type="InterPro" id="IPR000719">
    <property type="entry name" value="Prot_kinase_dom"/>
</dbReference>
<name>A0A2V3IET9_9FLOR</name>
<proteinExistence type="predicted"/>
<dbReference type="GO" id="GO:0005524">
    <property type="term" value="F:ATP binding"/>
    <property type="evidence" value="ECO:0007669"/>
    <property type="project" value="UniProtKB-KW"/>
</dbReference>
<dbReference type="PANTHER" id="PTHR24349">
    <property type="entry name" value="SERINE/THREONINE-PROTEIN KINASE"/>
    <property type="match status" value="1"/>
</dbReference>
<dbReference type="STRING" id="448386.A0A2V3IET9"/>
<evidence type="ECO:0000256" key="6">
    <source>
        <dbReference type="SAM" id="MobiDB-lite"/>
    </source>
</evidence>
<keyword evidence="5" id="KW-0067">ATP-binding</keyword>
<dbReference type="PROSITE" id="PS50011">
    <property type="entry name" value="PROTEIN_KINASE_DOM"/>
    <property type="match status" value="1"/>
</dbReference>
<dbReference type="Proteomes" id="UP000247409">
    <property type="component" value="Unassembled WGS sequence"/>
</dbReference>
<gene>
    <name evidence="8" type="ORF">BWQ96_09691</name>
</gene>
<evidence type="ECO:0000256" key="1">
    <source>
        <dbReference type="ARBA" id="ARBA00022527"/>
    </source>
</evidence>
<dbReference type="Gene3D" id="1.10.510.10">
    <property type="entry name" value="Transferase(Phosphotransferase) domain 1"/>
    <property type="match status" value="1"/>
</dbReference>
<keyword evidence="4 8" id="KW-0418">Kinase</keyword>
<keyword evidence="3" id="KW-0547">Nucleotide-binding</keyword>
<feature type="compositionally biased region" description="Polar residues" evidence="6">
    <location>
        <begin position="194"/>
        <end position="206"/>
    </location>
</feature>
<dbReference type="InterPro" id="IPR050205">
    <property type="entry name" value="CDPK_Ser/Thr_kinases"/>
</dbReference>
<keyword evidence="9" id="KW-1185">Reference proteome</keyword>
<dbReference type="AlphaFoldDB" id="A0A2V3IET9"/>
<protein>
    <submittedName>
        <fullName evidence="8">Sperm motility kinase 2B</fullName>
    </submittedName>
</protein>
<keyword evidence="1" id="KW-0723">Serine/threonine-protein kinase</keyword>
<evidence type="ECO:0000256" key="4">
    <source>
        <dbReference type="ARBA" id="ARBA00022777"/>
    </source>
</evidence>
<evidence type="ECO:0000256" key="2">
    <source>
        <dbReference type="ARBA" id="ARBA00022679"/>
    </source>
</evidence>
<organism evidence="8 9">
    <name type="scientific">Gracilariopsis chorda</name>
    <dbReference type="NCBI Taxonomy" id="448386"/>
    <lineage>
        <taxon>Eukaryota</taxon>
        <taxon>Rhodophyta</taxon>
        <taxon>Florideophyceae</taxon>
        <taxon>Rhodymeniophycidae</taxon>
        <taxon>Gracilariales</taxon>
        <taxon>Gracilariaceae</taxon>
        <taxon>Gracilariopsis</taxon>
    </lineage>
</organism>
<dbReference type="OrthoDB" id="541276at2759"/>
<evidence type="ECO:0000313" key="8">
    <source>
        <dbReference type="EMBL" id="PXF40587.1"/>
    </source>
</evidence>
<dbReference type="InterPro" id="IPR011009">
    <property type="entry name" value="Kinase-like_dom_sf"/>
</dbReference>